<protein>
    <submittedName>
        <fullName evidence="2">Uncharacterized protein</fullName>
    </submittedName>
</protein>
<dbReference type="Pfam" id="PF05940">
    <property type="entry name" value="NnrS"/>
    <property type="match status" value="1"/>
</dbReference>
<dbReference type="AlphaFoldDB" id="A0A382HJY3"/>
<organism evidence="2">
    <name type="scientific">marine metagenome</name>
    <dbReference type="NCBI Taxonomy" id="408172"/>
    <lineage>
        <taxon>unclassified sequences</taxon>
        <taxon>metagenomes</taxon>
        <taxon>ecological metagenomes</taxon>
    </lineage>
</organism>
<feature type="transmembrane region" description="Helical" evidence="1">
    <location>
        <begin position="30"/>
        <end position="49"/>
    </location>
</feature>
<feature type="non-terminal residue" evidence="2">
    <location>
        <position position="210"/>
    </location>
</feature>
<accession>A0A382HJY3</accession>
<gene>
    <name evidence="2" type="ORF">METZ01_LOCUS240353</name>
</gene>
<name>A0A382HJY3_9ZZZZ</name>
<evidence type="ECO:0000256" key="1">
    <source>
        <dbReference type="SAM" id="Phobius"/>
    </source>
</evidence>
<keyword evidence="1" id="KW-0812">Transmembrane</keyword>
<feature type="transmembrane region" description="Helical" evidence="1">
    <location>
        <begin position="61"/>
        <end position="79"/>
    </location>
</feature>
<dbReference type="InterPro" id="IPR010266">
    <property type="entry name" value="NnrS"/>
</dbReference>
<evidence type="ECO:0000313" key="2">
    <source>
        <dbReference type="EMBL" id="SVB87499.1"/>
    </source>
</evidence>
<sequence length="210" mass="22977">VGVVGTLLGVVPWVSFALGWSEPPSSYSHGMLKIQCFEASFATGFLMTALPRFLETTPTRWWELFVSLCLALAVGVSLAVDSFHVGQWFYLALMGHVALFGLRRLRTRGDDPPPFFAFIPAGLIAALLGVATILSPIDGFTRLGENLVQQGVLLCFVLAIGSHLGPAYSMVTVDSQRRRHPPPIDGDDSCCLWRACCYRHSSSKRACDSW</sequence>
<keyword evidence="1" id="KW-1133">Transmembrane helix</keyword>
<keyword evidence="1" id="KW-0472">Membrane</keyword>
<proteinExistence type="predicted"/>
<feature type="transmembrane region" description="Helical" evidence="1">
    <location>
        <begin position="114"/>
        <end position="135"/>
    </location>
</feature>
<dbReference type="EMBL" id="UINC01061676">
    <property type="protein sequence ID" value="SVB87499.1"/>
    <property type="molecule type" value="Genomic_DNA"/>
</dbReference>
<feature type="non-terminal residue" evidence="2">
    <location>
        <position position="1"/>
    </location>
</feature>
<feature type="transmembrane region" description="Helical" evidence="1">
    <location>
        <begin position="85"/>
        <end position="102"/>
    </location>
</feature>
<feature type="transmembrane region" description="Helical" evidence="1">
    <location>
        <begin position="147"/>
        <end position="171"/>
    </location>
</feature>
<reference evidence="2" key="1">
    <citation type="submission" date="2018-05" db="EMBL/GenBank/DDBJ databases">
        <authorList>
            <person name="Lanie J.A."/>
            <person name="Ng W.-L."/>
            <person name="Kazmierczak K.M."/>
            <person name="Andrzejewski T.M."/>
            <person name="Davidsen T.M."/>
            <person name="Wayne K.J."/>
            <person name="Tettelin H."/>
            <person name="Glass J.I."/>
            <person name="Rusch D."/>
            <person name="Podicherti R."/>
            <person name="Tsui H.-C.T."/>
            <person name="Winkler M.E."/>
        </authorList>
    </citation>
    <scope>NUCLEOTIDE SEQUENCE</scope>
</reference>